<name>A0A1E7XJM2_9LACO</name>
<comment type="caution">
    <text evidence="1">The sequence shown here is derived from an EMBL/GenBank/DDBJ whole genome shotgun (WGS) entry which is preliminary data.</text>
</comment>
<reference evidence="1 2" key="1">
    <citation type="submission" date="2016-09" db="EMBL/GenBank/DDBJ databases">
        <title>Genome Sequence of Lactobacillus sunkii Strain CG01.</title>
        <authorList>
            <person name="Poehlein A."/>
            <person name="Gabris C."/>
            <person name="Bengelsdorf F.R."/>
            <person name="Duerre P."/>
            <person name="Daniel R."/>
        </authorList>
    </citation>
    <scope>NUCLEOTIDE SEQUENCE [LARGE SCALE GENOMIC DNA]</scope>
    <source>
        <strain evidence="1 2">CG_D</strain>
    </source>
</reference>
<dbReference type="EMBL" id="MIQE01000001">
    <property type="protein sequence ID" value="OFA13296.1"/>
    <property type="molecule type" value="Genomic_DNA"/>
</dbReference>
<dbReference type="Proteomes" id="UP000177010">
    <property type="component" value="Unassembled WGS sequence"/>
</dbReference>
<evidence type="ECO:0000313" key="2">
    <source>
        <dbReference type="Proteomes" id="UP000177010"/>
    </source>
</evidence>
<proteinExistence type="predicted"/>
<protein>
    <recommendedName>
        <fullName evidence="3">NTP-binding protein</fullName>
    </recommendedName>
</protein>
<organism evidence="1 2">
    <name type="scientific">Lentilactobacillus sunkii</name>
    <dbReference type="NCBI Taxonomy" id="481719"/>
    <lineage>
        <taxon>Bacteria</taxon>
        <taxon>Bacillati</taxon>
        <taxon>Bacillota</taxon>
        <taxon>Bacilli</taxon>
        <taxon>Lactobacillales</taxon>
        <taxon>Lactobacillaceae</taxon>
        <taxon>Lentilactobacillus</taxon>
    </lineage>
</organism>
<evidence type="ECO:0008006" key="3">
    <source>
        <dbReference type="Google" id="ProtNLM"/>
    </source>
</evidence>
<dbReference type="STRING" id="481719.LASUN_00290"/>
<dbReference type="RefSeq" id="WP_065492960.1">
    <property type="nucleotide sequence ID" value="NZ_MIQE01000001.1"/>
</dbReference>
<dbReference type="Pfam" id="PF13479">
    <property type="entry name" value="AAA_24"/>
    <property type="match status" value="1"/>
</dbReference>
<gene>
    <name evidence="1" type="ORF">LASUN_00290</name>
</gene>
<evidence type="ECO:0000313" key="1">
    <source>
        <dbReference type="EMBL" id="OFA13296.1"/>
    </source>
</evidence>
<accession>A0A1E7XJM2</accession>
<sequence length="251" mass="28757">MSILPENKVHKPKSTPRNFFIFGKTMSGKSYLAERFPNSLIFNTDDNSESGIRPAIQLRNQRNAKGKLTQSIIDQLDEYLLALQTENNTYETIVIDVIEDVVFMLEQAICMENDVKALSDIPYGKGYAMFNAALIGLVTELKQLNMNVVYISRAVTTGEGITEHEIPALKEKYYNVVNGNCDLVIQTQRIGKRYIRRVTDRRKHYQRDQIEDPKILNILDNISGVFDKPIKTTKDEQNKIVEKIDEEKGDH</sequence>
<dbReference type="AlphaFoldDB" id="A0A1E7XJM2"/>